<dbReference type="EMBL" id="KN554945">
    <property type="protein sequence ID" value="KHJ88949.1"/>
    <property type="molecule type" value="Genomic_DNA"/>
</dbReference>
<feature type="region of interest" description="Disordered" evidence="1">
    <location>
        <begin position="168"/>
        <end position="205"/>
    </location>
</feature>
<evidence type="ECO:0000256" key="1">
    <source>
        <dbReference type="SAM" id="MobiDB-lite"/>
    </source>
</evidence>
<evidence type="ECO:0000313" key="3">
    <source>
        <dbReference type="Proteomes" id="UP000053660"/>
    </source>
</evidence>
<proteinExistence type="predicted"/>
<dbReference type="OrthoDB" id="5867989at2759"/>
<keyword evidence="3" id="KW-1185">Reference proteome</keyword>
<name>A0A0B1SVF5_OESDE</name>
<evidence type="ECO:0000313" key="2">
    <source>
        <dbReference type="EMBL" id="KHJ88949.1"/>
    </source>
</evidence>
<feature type="compositionally biased region" description="Basic and acidic residues" evidence="1">
    <location>
        <begin position="182"/>
        <end position="205"/>
    </location>
</feature>
<dbReference type="AlphaFoldDB" id="A0A0B1SVF5"/>
<reference evidence="2 3" key="1">
    <citation type="submission" date="2014-03" db="EMBL/GenBank/DDBJ databases">
        <title>Draft genome of the hookworm Oesophagostomum dentatum.</title>
        <authorList>
            <person name="Mitreva M."/>
        </authorList>
    </citation>
    <scope>NUCLEOTIDE SEQUENCE [LARGE SCALE GENOMIC DNA]</scope>
    <source>
        <strain evidence="2 3">OD-Hann</strain>
    </source>
</reference>
<sequence>MPMNSIILALPQSFQRAATEIADEPTVRFVIYSHLADMAEQLNKISISDAIVWVWPDRMPRSDQMRMVMQAVERHLHSGGTLDCFPPPFEKSRREDWEDLQSVCTEAVRMLTGPARGFDARVIDHYGPLGDEVPKFHLTMSLGVSPRKGGDKFHGWQILVFLEQLRQNKKGRKRSKPPELMYLRDQKIKKQEQPPHMKQRGREPH</sequence>
<gene>
    <name evidence="2" type="ORF">OESDEN_11246</name>
</gene>
<organism evidence="2 3">
    <name type="scientific">Oesophagostomum dentatum</name>
    <name type="common">Nodular worm</name>
    <dbReference type="NCBI Taxonomy" id="61180"/>
    <lineage>
        <taxon>Eukaryota</taxon>
        <taxon>Metazoa</taxon>
        <taxon>Ecdysozoa</taxon>
        <taxon>Nematoda</taxon>
        <taxon>Chromadorea</taxon>
        <taxon>Rhabditida</taxon>
        <taxon>Rhabditina</taxon>
        <taxon>Rhabditomorpha</taxon>
        <taxon>Strongyloidea</taxon>
        <taxon>Strongylidae</taxon>
        <taxon>Oesophagostomum</taxon>
    </lineage>
</organism>
<dbReference type="Proteomes" id="UP000053660">
    <property type="component" value="Unassembled WGS sequence"/>
</dbReference>
<protein>
    <submittedName>
        <fullName evidence="2">Uncharacterized protein</fullName>
    </submittedName>
</protein>
<accession>A0A0B1SVF5</accession>